<dbReference type="Gene3D" id="3.40.50.300">
    <property type="entry name" value="P-loop containing nucleotide triphosphate hydrolases"/>
    <property type="match status" value="1"/>
</dbReference>
<evidence type="ECO:0000259" key="8">
    <source>
        <dbReference type="PROSITE" id="PS50893"/>
    </source>
</evidence>
<dbReference type="SUPFAM" id="SSF52540">
    <property type="entry name" value="P-loop containing nucleoside triphosphate hydrolases"/>
    <property type="match status" value="1"/>
</dbReference>
<dbReference type="SMART" id="SM00382">
    <property type="entry name" value="AAA"/>
    <property type="match status" value="1"/>
</dbReference>
<dbReference type="InterPro" id="IPR011527">
    <property type="entry name" value="ABC1_TM_dom"/>
</dbReference>
<feature type="transmembrane region" description="Helical" evidence="7">
    <location>
        <begin position="30"/>
        <end position="50"/>
    </location>
</feature>
<evidence type="ECO:0000259" key="9">
    <source>
        <dbReference type="PROSITE" id="PS50929"/>
    </source>
</evidence>
<keyword evidence="5 7" id="KW-1133">Transmembrane helix</keyword>
<dbReference type="STRING" id="561177.ANHYDRO_00140"/>
<evidence type="ECO:0000256" key="2">
    <source>
        <dbReference type="ARBA" id="ARBA00022692"/>
    </source>
</evidence>
<evidence type="ECO:0000256" key="1">
    <source>
        <dbReference type="ARBA" id="ARBA00004651"/>
    </source>
</evidence>
<dbReference type="GO" id="GO:0015421">
    <property type="term" value="F:ABC-type oligopeptide transporter activity"/>
    <property type="evidence" value="ECO:0007669"/>
    <property type="project" value="TreeGrafter"/>
</dbReference>
<reference evidence="10 11" key="1">
    <citation type="submission" date="2008-09" db="EMBL/GenBank/DDBJ databases">
        <authorList>
            <person name="Fulton L."/>
            <person name="Clifton S."/>
            <person name="Fulton B."/>
            <person name="Xu J."/>
            <person name="Minx P."/>
            <person name="Pepin K.H."/>
            <person name="Johnson M."/>
            <person name="Thiruvilangam P."/>
            <person name="Bhonagiri V."/>
            <person name="Nash W.E."/>
            <person name="Mardis E.R."/>
            <person name="Wilson R.K."/>
        </authorList>
    </citation>
    <scope>NUCLEOTIDE SEQUENCE [LARGE SCALE GENOMIC DNA]</scope>
    <source>
        <strain evidence="10 11">DSM 7454</strain>
    </source>
</reference>
<dbReference type="FunFam" id="3.40.50.300:FF:001443">
    <property type="entry name" value="ABC transporter, ATP-binding protein"/>
    <property type="match status" value="1"/>
</dbReference>
<reference evidence="10 11" key="2">
    <citation type="submission" date="2008-10" db="EMBL/GenBank/DDBJ databases">
        <title>Draft genome sequence of Anaerococcus hydrogenalis (DSM 7454).</title>
        <authorList>
            <person name="Sudarsanam P."/>
            <person name="Ley R."/>
            <person name="Guruge J."/>
            <person name="Turnbaugh P.J."/>
            <person name="Mahowald M."/>
            <person name="Liep D."/>
            <person name="Gordon J."/>
        </authorList>
    </citation>
    <scope>NUCLEOTIDE SEQUENCE [LARGE SCALE GENOMIC DNA]</scope>
    <source>
        <strain evidence="10 11">DSM 7454</strain>
    </source>
</reference>
<dbReference type="InterPro" id="IPR039421">
    <property type="entry name" value="Type_1_exporter"/>
</dbReference>
<keyword evidence="2 7" id="KW-0812">Transmembrane</keyword>
<feature type="transmembrane region" description="Helical" evidence="7">
    <location>
        <begin position="165"/>
        <end position="181"/>
    </location>
</feature>
<evidence type="ECO:0000256" key="4">
    <source>
        <dbReference type="ARBA" id="ARBA00022840"/>
    </source>
</evidence>
<keyword evidence="3" id="KW-0547">Nucleotide-binding</keyword>
<evidence type="ECO:0000256" key="6">
    <source>
        <dbReference type="ARBA" id="ARBA00023136"/>
    </source>
</evidence>
<dbReference type="InterPro" id="IPR003593">
    <property type="entry name" value="AAA+_ATPase"/>
</dbReference>
<dbReference type="Gene3D" id="1.20.1560.10">
    <property type="entry name" value="ABC transporter type 1, transmembrane domain"/>
    <property type="match status" value="1"/>
</dbReference>
<dbReference type="eggNOG" id="COG1132">
    <property type="taxonomic scope" value="Bacteria"/>
</dbReference>
<dbReference type="GO" id="GO:0005524">
    <property type="term" value="F:ATP binding"/>
    <property type="evidence" value="ECO:0007669"/>
    <property type="project" value="UniProtKB-KW"/>
</dbReference>
<dbReference type="Pfam" id="PF00005">
    <property type="entry name" value="ABC_tran"/>
    <property type="match status" value="1"/>
</dbReference>
<evidence type="ECO:0000256" key="5">
    <source>
        <dbReference type="ARBA" id="ARBA00022989"/>
    </source>
</evidence>
<dbReference type="PANTHER" id="PTHR43394:SF1">
    <property type="entry name" value="ATP-BINDING CASSETTE SUB-FAMILY B MEMBER 10, MITOCHONDRIAL"/>
    <property type="match status" value="1"/>
</dbReference>
<dbReference type="InterPro" id="IPR017871">
    <property type="entry name" value="ABC_transporter-like_CS"/>
</dbReference>
<dbReference type="EMBL" id="ABXA01000003">
    <property type="protein sequence ID" value="EEB36903.1"/>
    <property type="molecule type" value="Genomic_DNA"/>
</dbReference>
<dbReference type="InterPro" id="IPR003439">
    <property type="entry name" value="ABC_transporter-like_ATP-bd"/>
</dbReference>
<comment type="subcellular location">
    <subcellularLocation>
        <location evidence="1">Cell membrane</location>
        <topology evidence="1">Multi-pass membrane protein</topology>
    </subcellularLocation>
</comment>
<accession>B6W6G0</accession>
<protein>
    <submittedName>
        <fullName evidence="10">ABC transporter, ATP-binding protein</fullName>
    </submittedName>
</protein>
<dbReference type="InterPro" id="IPR036640">
    <property type="entry name" value="ABC1_TM_sf"/>
</dbReference>
<organism evidence="10 11">
    <name type="scientific">Anaerococcus hydrogenalis DSM 7454</name>
    <dbReference type="NCBI Taxonomy" id="561177"/>
    <lineage>
        <taxon>Bacteria</taxon>
        <taxon>Bacillati</taxon>
        <taxon>Bacillota</taxon>
        <taxon>Tissierellia</taxon>
        <taxon>Tissierellales</taxon>
        <taxon>Peptoniphilaceae</taxon>
        <taxon>Anaerococcus</taxon>
    </lineage>
</organism>
<feature type="transmembrane region" description="Helical" evidence="7">
    <location>
        <begin position="62"/>
        <end position="79"/>
    </location>
</feature>
<dbReference type="PROSITE" id="PS50893">
    <property type="entry name" value="ABC_TRANSPORTER_2"/>
    <property type="match status" value="1"/>
</dbReference>
<proteinExistence type="predicted"/>
<keyword evidence="4 10" id="KW-0067">ATP-binding</keyword>
<evidence type="ECO:0000313" key="11">
    <source>
        <dbReference type="Proteomes" id="UP000005451"/>
    </source>
</evidence>
<dbReference type="Proteomes" id="UP000005451">
    <property type="component" value="Unassembled WGS sequence"/>
</dbReference>
<dbReference type="InterPro" id="IPR027417">
    <property type="entry name" value="P-loop_NTPase"/>
</dbReference>
<sequence>MNGGFQMKEFYKKRFALTDKGARNLSKATLASFFVYCINMVPAILLMIFAQEVLENMSRSKGFYIVFSVLTLIAMYILLSIEYDKLYRATYQESADLRIRTAENLSKLPLSYFSKHDISDLAQTIMSDIEGIEHAMSHSIPKVGGMALFFPLISVMMLVGNVKMGLAVIIPTILSFIFIPLSKKHSVKGEREYYKVLRENSESFQENIEMQMEIKAYGLSDEMKEKLYKKMDKGEKVHLKAEIANILIMSISSIFSFISLAVVILVGVNLIINKEISTLYLVGYLLAAMKVKDSLDASKEGMMEIFYLTPKIERLKEIQNQELQEGEDYNLQKFDIDLKDVEFAYNKDAKVLNGLSFKAKQGEVTALVGASGCGKTTILKLISRLYDYGEGQILIDGKDIKEISTESLFDKVSIVFQDVVLFNQSVMENIRIGNQNASDEEVKRAAKLANCTDFIEKMDKGFDTVIGENGAELSGGERQRLSIARAFLKDAPILILDEIAASLDVDNEKKIQESLNNLIKDKTVVIISHRMKSIENADKIVVLENGKVESQGNHEELLQKSKVYKNLIEKQKWQKNLFIRNNNWSIYRQGSIQETL</sequence>
<dbReference type="PROSITE" id="PS00211">
    <property type="entry name" value="ABC_TRANSPORTER_1"/>
    <property type="match status" value="1"/>
</dbReference>
<dbReference type="GO" id="GO:0005886">
    <property type="term" value="C:plasma membrane"/>
    <property type="evidence" value="ECO:0007669"/>
    <property type="project" value="UniProtKB-SubCell"/>
</dbReference>
<dbReference type="GO" id="GO:0016887">
    <property type="term" value="F:ATP hydrolysis activity"/>
    <property type="evidence" value="ECO:0007669"/>
    <property type="project" value="InterPro"/>
</dbReference>
<feature type="transmembrane region" description="Helical" evidence="7">
    <location>
        <begin position="246"/>
        <end position="272"/>
    </location>
</feature>
<keyword evidence="6 7" id="KW-0472">Membrane</keyword>
<evidence type="ECO:0000313" key="10">
    <source>
        <dbReference type="EMBL" id="EEB36903.1"/>
    </source>
</evidence>
<feature type="domain" description="ABC transporter" evidence="8">
    <location>
        <begin position="336"/>
        <end position="570"/>
    </location>
</feature>
<dbReference type="Pfam" id="PF00664">
    <property type="entry name" value="ABC_membrane"/>
    <property type="match status" value="1"/>
</dbReference>
<name>B6W6G0_9FIRM</name>
<gene>
    <name evidence="10" type="ORF">ANHYDRO_00140</name>
</gene>
<dbReference type="PROSITE" id="PS50929">
    <property type="entry name" value="ABC_TM1F"/>
    <property type="match status" value="1"/>
</dbReference>
<evidence type="ECO:0000256" key="7">
    <source>
        <dbReference type="SAM" id="Phobius"/>
    </source>
</evidence>
<dbReference type="AlphaFoldDB" id="B6W6G0"/>
<evidence type="ECO:0000256" key="3">
    <source>
        <dbReference type="ARBA" id="ARBA00022741"/>
    </source>
</evidence>
<dbReference type="SUPFAM" id="SSF90123">
    <property type="entry name" value="ABC transporter transmembrane region"/>
    <property type="match status" value="1"/>
</dbReference>
<comment type="caution">
    <text evidence="10">The sequence shown here is derived from an EMBL/GenBank/DDBJ whole genome shotgun (WGS) entry which is preliminary data.</text>
</comment>
<feature type="domain" description="ABC transmembrane type-1" evidence="9">
    <location>
        <begin position="28"/>
        <end position="295"/>
    </location>
</feature>
<dbReference type="PANTHER" id="PTHR43394">
    <property type="entry name" value="ATP-DEPENDENT PERMEASE MDL1, MITOCHONDRIAL"/>
    <property type="match status" value="1"/>
</dbReference>